<dbReference type="EMBL" id="JAEUBG010000519">
    <property type="protein sequence ID" value="KAH3688108.1"/>
    <property type="molecule type" value="Genomic_DNA"/>
</dbReference>
<gene>
    <name evidence="1" type="ORF">WICPIJ_000879</name>
</gene>
<accession>A0A9P8QCR2</accession>
<reference evidence="1" key="1">
    <citation type="journal article" date="2021" name="Open Biol.">
        <title>Shared evolutionary footprints suggest mitochondrial oxidative damage underlies multiple complex I losses in fungi.</title>
        <authorList>
            <person name="Schikora-Tamarit M.A."/>
            <person name="Marcet-Houben M."/>
            <person name="Nosek J."/>
            <person name="Gabaldon T."/>
        </authorList>
    </citation>
    <scope>NUCLEOTIDE SEQUENCE</scope>
    <source>
        <strain evidence="1">CBS2887</strain>
    </source>
</reference>
<organism evidence="1 2">
    <name type="scientific">Wickerhamomyces pijperi</name>
    <name type="common">Yeast</name>
    <name type="synonym">Pichia pijperi</name>
    <dbReference type="NCBI Taxonomy" id="599730"/>
    <lineage>
        <taxon>Eukaryota</taxon>
        <taxon>Fungi</taxon>
        <taxon>Dikarya</taxon>
        <taxon>Ascomycota</taxon>
        <taxon>Saccharomycotina</taxon>
        <taxon>Saccharomycetes</taxon>
        <taxon>Phaffomycetales</taxon>
        <taxon>Wickerhamomycetaceae</taxon>
        <taxon>Wickerhamomyces</taxon>
    </lineage>
</organism>
<protein>
    <submittedName>
        <fullName evidence="1">Uncharacterized protein</fullName>
    </submittedName>
</protein>
<dbReference type="AlphaFoldDB" id="A0A9P8QCR2"/>
<evidence type="ECO:0000313" key="1">
    <source>
        <dbReference type="EMBL" id="KAH3688108.1"/>
    </source>
</evidence>
<keyword evidence="2" id="KW-1185">Reference proteome</keyword>
<sequence>MFDEIWKQPIQEPANWALVRTCHDLAMKQELMVYQFHNMEILQVLELEDEELLDISILLTNETAEDAKVDDIAWRLSL</sequence>
<reference evidence="1" key="2">
    <citation type="submission" date="2021-01" db="EMBL/GenBank/DDBJ databases">
        <authorList>
            <person name="Schikora-Tamarit M.A."/>
        </authorList>
    </citation>
    <scope>NUCLEOTIDE SEQUENCE</scope>
    <source>
        <strain evidence="1">CBS2887</strain>
    </source>
</reference>
<evidence type="ECO:0000313" key="2">
    <source>
        <dbReference type="Proteomes" id="UP000774326"/>
    </source>
</evidence>
<dbReference type="Proteomes" id="UP000774326">
    <property type="component" value="Unassembled WGS sequence"/>
</dbReference>
<name>A0A9P8QCR2_WICPI</name>
<proteinExistence type="predicted"/>
<comment type="caution">
    <text evidence="1">The sequence shown here is derived from an EMBL/GenBank/DDBJ whole genome shotgun (WGS) entry which is preliminary data.</text>
</comment>